<name>A0ABU5CPD7_9BACI</name>
<dbReference type="RefSeq" id="WP_320378967.1">
    <property type="nucleotide sequence ID" value="NZ_JAWDIQ010000001.1"/>
</dbReference>
<comment type="caution">
    <text evidence="2">The sequence shown here is derived from an EMBL/GenBank/DDBJ whole genome shotgun (WGS) entry which is preliminary data.</text>
</comment>
<keyword evidence="3" id="KW-1185">Reference proteome</keyword>
<proteinExistence type="predicted"/>
<dbReference type="Proteomes" id="UP001275315">
    <property type="component" value="Unassembled WGS sequence"/>
</dbReference>
<sequence length="55" mass="6385">MKNKPVGTVFIGLHDDKGNHIIQEHLFTGDRESIRRKSVLKGLEILIQFLKDENR</sequence>
<dbReference type="Pfam" id="PF02464">
    <property type="entry name" value="CinA"/>
    <property type="match status" value="1"/>
</dbReference>
<feature type="domain" description="CinA C-terminal" evidence="1">
    <location>
        <begin position="2"/>
        <end position="49"/>
    </location>
</feature>
<dbReference type="SUPFAM" id="SSF142433">
    <property type="entry name" value="CinA-like"/>
    <property type="match status" value="1"/>
</dbReference>
<dbReference type="Gene3D" id="3.90.950.20">
    <property type="entry name" value="CinA-like"/>
    <property type="match status" value="1"/>
</dbReference>
<reference evidence="2 3" key="1">
    <citation type="submission" date="2023-10" db="EMBL/GenBank/DDBJ databases">
        <title>Virgibacillus soli CC-YMP-6 genome.</title>
        <authorList>
            <person name="Miliotis G."/>
            <person name="Sengupta P."/>
            <person name="Hameed A."/>
            <person name="Chuvochina M."/>
            <person name="Mcdonagh F."/>
            <person name="Simpson A.C."/>
            <person name="Singh N.K."/>
            <person name="Rekha P.D."/>
            <person name="Raman K."/>
            <person name="Hugenholtz P."/>
            <person name="Venkateswaran K."/>
        </authorList>
    </citation>
    <scope>NUCLEOTIDE SEQUENCE [LARGE SCALE GENOMIC DNA]</scope>
    <source>
        <strain evidence="2 3">CC-YMP-6</strain>
    </source>
</reference>
<dbReference type="EMBL" id="JAWDIQ010000001">
    <property type="protein sequence ID" value="MDY0408216.1"/>
    <property type="molecule type" value="Genomic_DNA"/>
</dbReference>
<dbReference type="InterPro" id="IPR008136">
    <property type="entry name" value="CinA_C"/>
</dbReference>
<evidence type="ECO:0000313" key="2">
    <source>
        <dbReference type="EMBL" id="MDY0408216.1"/>
    </source>
</evidence>
<protein>
    <submittedName>
        <fullName evidence="2">CinA family protein</fullName>
    </submittedName>
</protein>
<dbReference type="InterPro" id="IPR036653">
    <property type="entry name" value="CinA-like_C"/>
</dbReference>
<organism evidence="2 3">
    <name type="scientific">Paracerasibacillus soli</name>
    <dbReference type="NCBI Taxonomy" id="480284"/>
    <lineage>
        <taxon>Bacteria</taxon>
        <taxon>Bacillati</taxon>
        <taxon>Bacillota</taxon>
        <taxon>Bacilli</taxon>
        <taxon>Bacillales</taxon>
        <taxon>Bacillaceae</taxon>
        <taxon>Paracerasibacillus</taxon>
    </lineage>
</organism>
<evidence type="ECO:0000313" key="3">
    <source>
        <dbReference type="Proteomes" id="UP001275315"/>
    </source>
</evidence>
<gene>
    <name evidence="2" type="ORF">RWD45_06065</name>
</gene>
<evidence type="ECO:0000259" key="1">
    <source>
        <dbReference type="Pfam" id="PF02464"/>
    </source>
</evidence>
<accession>A0ABU5CPD7</accession>